<keyword evidence="3" id="KW-1185">Reference proteome</keyword>
<evidence type="ECO:0000313" key="2">
    <source>
        <dbReference type="EMBL" id="KAK4504320.1"/>
    </source>
</evidence>
<evidence type="ECO:0000256" key="1">
    <source>
        <dbReference type="SAM" id="SignalP"/>
    </source>
</evidence>
<dbReference type="PANTHER" id="PTHR37574:SF1">
    <property type="entry name" value="LIPASE B"/>
    <property type="match status" value="1"/>
</dbReference>
<feature type="signal peptide" evidence="1">
    <location>
        <begin position="1"/>
        <end position="18"/>
    </location>
</feature>
<reference evidence="2 3" key="1">
    <citation type="journal article" date="2023" name="G3 (Bethesda)">
        <title>A chromosome-level genome assembly of Zasmidium syzygii isolated from banana leaves.</title>
        <authorList>
            <person name="van Westerhoven A.C."/>
            <person name="Mehrabi R."/>
            <person name="Talebi R."/>
            <person name="Steentjes M.B.F."/>
            <person name="Corcolon B."/>
            <person name="Chong P.A."/>
            <person name="Kema G.H.J."/>
            <person name="Seidl M.F."/>
        </authorList>
    </citation>
    <scope>NUCLEOTIDE SEQUENCE [LARGE SCALE GENOMIC DNA]</scope>
    <source>
        <strain evidence="2 3">P124</strain>
    </source>
</reference>
<organism evidence="2 3">
    <name type="scientific">Zasmidium cellare</name>
    <name type="common">Wine cellar mold</name>
    <name type="synonym">Racodium cellare</name>
    <dbReference type="NCBI Taxonomy" id="395010"/>
    <lineage>
        <taxon>Eukaryota</taxon>
        <taxon>Fungi</taxon>
        <taxon>Dikarya</taxon>
        <taxon>Ascomycota</taxon>
        <taxon>Pezizomycotina</taxon>
        <taxon>Dothideomycetes</taxon>
        <taxon>Dothideomycetidae</taxon>
        <taxon>Mycosphaerellales</taxon>
        <taxon>Mycosphaerellaceae</taxon>
        <taxon>Zasmidium</taxon>
    </lineage>
</organism>
<keyword evidence="1" id="KW-0732">Signal</keyword>
<dbReference type="InterPro" id="IPR053228">
    <property type="entry name" value="Stereospecific_Lipase"/>
</dbReference>
<accession>A0ABR0ES71</accession>
<protein>
    <submittedName>
        <fullName evidence="2">Uncharacterized protein</fullName>
    </submittedName>
</protein>
<comment type="caution">
    <text evidence="2">The sequence shown here is derived from an EMBL/GenBank/DDBJ whole genome shotgun (WGS) entry which is preliminary data.</text>
</comment>
<proteinExistence type="predicted"/>
<name>A0ABR0ES71_ZASCE</name>
<gene>
    <name evidence="2" type="ORF">PRZ48_005236</name>
</gene>
<sequence length="169" mass="18125">MVRISAMVAASYLSLVVAHPSPVVEQRDLIGSVISSLGADATNAAKVASAFLDQKIYPRSSPSDPAYSLPESTLLGSIHIPNTFTYGTKPPVFLFPGTGVPGGITFAYTYARLLDELPYADPIWLNIPRSSLDDAQLTAEHAVITSRNVSVTTFSQGSLNLQWAFTFFA</sequence>
<feature type="chain" id="PRO_5045870272" evidence="1">
    <location>
        <begin position="19"/>
        <end position="169"/>
    </location>
</feature>
<dbReference type="InterPro" id="IPR029058">
    <property type="entry name" value="AB_hydrolase_fold"/>
</dbReference>
<dbReference type="Gene3D" id="3.40.50.1820">
    <property type="entry name" value="alpha/beta hydrolase"/>
    <property type="match status" value="1"/>
</dbReference>
<dbReference type="Proteomes" id="UP001305779">
    <property type="component" value="Unassembled WGS sequence"/>
</dbReference>
<dbReference type="PANTHER" id="PTHR37574">
    <property type="entry name" value="LIPASE B"/>
    <property type="match status" value="1"/>
</dbReference>
<evidence type="ECO:0000313" key="3">
    <source>
        <dbReference type="Proteomes" id="UP001305779"/>
    </source>
</evidence>
<dbReference type="EMBL" id="JAXOVC010000003">
    <property type="protein sequence ID" value="KAK4504320.1"/>
    <property type="molecule type" value="Genomic_DNA"/>
</dbReference>